<comment type="cofactor">
    <cofactor evidence="1">
        <name>FAD</name>
        <dbReference type="ChEBI" id="CHEBI:57692"/>
    </cofactor>
</comment>
<dbReference type="InterPro" id="IPR013786">
    <property type="entry name" value="AcylCoA_DH/ox_N"/>
</dbReference>
<proteinExistence type="inferred from homology"/>
<sequence length="390" mass="40865">MFRLDVDPALLGETEERRQLRAVLREFLADTCGPDEVRGHSAGSRGFDRALWDRLAGEIGVHGLALPEEYGGAGGSFADLAVALEETGRVLCPAPLLPTVVLAAHTLLASGDRAACGRWLPGIAAGARTATVAGFAHPARITAERGPDGWLLRGEADFVLDGEGADAVLVAARAPDGPRLFVCEPGAGGLDRTARRVLDPTRRQALLRFRGAPAEPVGEAGQAPGIVDTVLDAGRTALAAEQVGGCAHALDATVDYVSHRTQFGRAIGSFQAVKHRLADLLVEVEAARSAARYAAVCRADPGAGEEGKAEEARVAASAAAVVCATAYRRATAEYVQLHGGIGFTWEHPAHLYVRRARADEALFGTADDHRVRLAGLLGLTGLPERTRPGP</sequence>
<reference evidence="8 9" key="1">
    <citation type="journal article" date="2023" name="Microb. Genom.">
        <title>Mesoterricola silvestris gen. nov., sp. nov., Mesoterricola sediminis sp. nov., Geothrix oryzae sp. nov., Geothrix edaphica sp. nov., Geothrix rubra sp. nov., and Geothrix limicola sp. nov., six novel members of Acidobacteriota isolated from soils.</title>
        <authorList>
            <person name="Weisberg A.J."/>
            <person name="Pearce E."/>
            <person name="Kramer C.G."/>
            <person name="Chang J.H."/>
            <person name="Clarke C.R."/>
        </authorList>
    </citation>
    <scope>NUCLEOTIDE SEQUENCE [LARGE SCALE GENOMIC DNA]</scope>
    <source>
        <strain evidence="8 9">NRRL_B-2795</strain>
    </source>
</reference>
<comment type="similarity">
    <text evidence="2">Belongs to the acyl-CoA dehydrogenase family.</text>
</comment>
<protein>
    <submittedName>
        <fullName evidence="8">Acyl-CoA/acyl-ACP dehydrogenase</fullName>
    </submittedName>
</protein>
<gene>
    <name evidence="8" type="ORF">PV517_15935</name>
</gene>
<evidence type="ECO:0000259" key="7">
    <source>
        <dbReference type="Pfam" id="PF02771"/>
    </source>
</evidence>
<feature type="domain" description="Acyl-CoA dehydrogenase/oxidase N-terminal" evidence="7">
    <location>
        <begin position="14"/>
        <end position="126"/>
    </location>
</feature>
<dbReference type="EMBL" id="JARAVY010000005">
    <property type="protein sequence ID" value="MDX2910190.1"/>
    <property type="molecule type" value="Genomic_DNA"/>
</dbReference>
<name>A0ABU4L369_9ACTN</name>
<evidence type="ECO:0000256" key="2">
    <source>
        <dbReference type="ARBA" id="ARBA00009347"/>
    </source>
</evidence>
<dbReference type="PANTHER" id="PTHR43884">
    <property type="entry name" value="ACYL-COA DEHYDROGENASE"/>
    <property type="match status" value="1"/>
</dbReference>
<dbReference type="Pfam" id="PF02771">
    <property type="entry name" value="Acyl-CoA_dh_N"/>
    <property type="match status" value="1"/>
</dbReference>
<dbReference type="Proteomes" id="UP001271723">
    <property type="component" value="Unassembled WGS sequence"/>
</dbReference>
<dbReference type="PANTHER" id="PTHR43884:SF20">
    <property type="entry name" value="ACYL-COA DEHYDROGENASE FADE28"/>
    <property type="match status" value="1"/>
</dbReference>
<dbReference type="SUPFAM" id="SSF56645">
    <property type="entry name" value="Acyl-CoA dehydrogenase NM domain-like"/>
    <property type="match status" value="1"/>
</dbReference>
<evidence type="ECO:0000313" key="8">
    <source>
        <dbReference type="EMBL" id="MDX2910190.1"/>
    </source>
</evidence>
<dbReference type="Pfam" id="PF00441">
    <property type="entry name" value="Acyl-CoA_dh_1"/>
    <property type="match status" value="1"/>
</dbReference>
<dbReference type="InterPro" id="IPR037069">
    <property type="entry name" value="AcylCoA_DH/ox_N_sf"/>
</dbReference>
<feature type="domain" description="Acyl-CoA dehydrogenase/oxidase C-terminal" evidence="6">
    <location>
        <begin position="228"/>
        <end position="370"/>
    </location>
</feature>
<comment type="caution">
    <text evidence="8">The sequence shown here is derived from an EMBL/GenBank/DDBJ whole genome shotgun (WGS) entry which is preliminary data.</text>
</comment>
<keyword evidence="4" id="KW-0274">FAD</keyword>
<evidence type="ECO:0000256" key="4">
    <source>
        <dbReference type="ARBA" id="ARBA00022827"/>
    </source>
</evidence>
<dbReference type="RefSeq" id="WP_086756379.1">
    <property type="nucleotide sequence ID" value="NZ_JAGJBZ010000001.1"/>
</dbReference>
<dbReference type="InterPro" id="IPR036250">
    <property type="entry name" value="AcylCo_DH-like_C"/>
</dbReference>
<dbReference type="InterPro" id="IPR009100">
    <property type="entry name" value="AcylCoA_DH/oxidase_NM_dom_sf"/>
</dbReference>
<keyword evidence="9" id="KW-1185">Reference proteome</keyword>
<evidence type="ECO:0000256" key="3">
    <source>
        <dbReference type="ARBA" id="ARBA00022630"/>
    </source>
</evidence>
<dbReference type="SUPFAM" id="SSF47203">
    <property type="entry name" value="Acyl-CoA dehydrogenase C-terminal domain-like"/>
    <property type="match status" value="1"/>
</dbReference>
<dbReference type="Gene3D" id="2.40.110.10">
    <property type="entry name" value="Butyryl-CoA Dehydrogenase, subunit A, domain 2"/>
    <property type="match status" value="1"/>
</dbReference>
<accession>A0ABU4L369</accession>
<evidence type="ECO:0000256" key="1">
    <source>
        <dbReference type="ARBA" id="ARBA00001974"/>
    </source>
</evidence>
<evidence type="ECO:0000256" key="5">
    <source>
        <dbReference type="ARBA" id="ARBA00023002"/>
    </source>
</evidence>
<dbReference type="InterPro" id="IPR009075">
    <property type="entry name" value="AcylCo_DH/oxidase_C"/>
</dbReference>
<evidence type="ECO:0000313" key="9">
    <source>
        <dbReference type="Proteomes" id="UP001271723"/>
    </source>
</evidence>
<keyword evidence="5" id="KW-0560">Oxidoreductase</keyword>
<evidence type="ECO:0000259" key="6">
    <source>
        <dbReference type="Pfam" id="PF00441"/>
    </source>
</evidence>
<dbReference type="InterPro" id="IPR046373">
    <property type="entry name" value="Acyl-CoA_Oxase/DH_mid-dom_sf"/>
</dbReference>
<organism evidence="8 9">
    <name type="scientific">Streptomyces griseiscabiei</name>
    <dbReference type="NCBI Taxonomy" id="2993540"/>
    <lineage>
        <taxon>Bacteria</taxon>
        <taxon>Bacillati</taxon>
        <taxon>Actinomycetota</taxon>
        <taxon>Actinomycetes</taxon>
        <taxon>Kitasatosporales</taxon>
        <taxon>Streptomycetaceae</taxon>
        <taxon>Streptomyces</taxon>
    </lineage>
</organism>
<dbReference type="Gene3D" id="1.10.540.10">
    <property type="entry name" value="Acyl-CoA dehydrogenase/oxidase, N-terminal domain"/>
    <property type="match status" value="1"/>
</dbReference>
<keyword evidence="3" id="KW-0285">Flavoprotein</keyword>
<dbReference type="Gene3D" id="1.20.140.10">
    <property type="entry name" value="Butyryl-CoA Dehydrogenase, subunit A, domain 3"/>
    <property type="match status" value="1"/>
</dbReference>